<gene>
    <name evidence="2" type="ORF">C8U37_11538</name>
</gene>
<feature type="compositionally biased region" description="Basic and acidic residues" evidence="1">
    <location>
        <begin position="53"/>
        <end position="68"/>
    </location>
</feature>
<evidence type="ECO:0000313" key="3">
    <source>
        <dbReference type="Proteomes" id="UP000244161"/>
    </source>
</evidence>
<organism evidence="2 3">
    <name type="scientific">Trichococcus patagoniensis</name>
    <dbReference type="NCBI Taxonomy" id="382641"/>
    <lineage>
        <taxon>Bacteria</taxon>
        <taxon>Bacillati</taxon>
        <taxon>Bacillota</taxon>
        <taxon>Bacilli</taxon>
        <taxon>Lactobacillales</taxon>
        <taxon>Carnobacteriaceae</taxon>
        <taxon>Trichococcus</taxon>
    </lineage>
</organism>
<proteinExistence type="predicted"/>
<feature type="region of interest" description="Disordered" evidence="1">
    <location>
        <begin position="19"/>
        <end position="68"/>
    </location>
</feature>
<dbReference type="AlphaFoldDB" id="A0A2T5IGM9"/>
<sequence length="68" mass="7620">MKIESKFQKKKPVLSFEIYPPKENTDCPLTGAEQPARRCPPARECSPEDDGDSRDPLPTKPCSSEDRA</sequence>
<comment type="caution">
    <text evidence="2">The sequence shown here is derived from an EMBL/GenBank/DDBJ whole genome shotgun (WGS) entry which is preliminary data.</text>
</comment>
<name>A0A2T5IGM9_9LACT</name>
<accession>A0A2T5IGM9</accession>
<keyword evidence="3" id="KW-1185">Reference proteome</keyword>
<protein>
    <submittedName>
        <fullName evidence="2">Uncharacterized protein</fullName>
    </submittedName>
</protein>
<dbReference type="Proteomes" id="UP000244161">
    <property type="component" value="Unassembled WGS sequence"/>
</dbReference>
<dbReference type="EMBL" id="QAOM01000015">
    <property type="protein sequence ID" value="PTQ82961.1"/>
    <property type="molecule type" value="Genomic_DNA"/>
</dbReference>
<evidence type="ECO:0000313" key="2">
    <source>
        <dbReference type="EMBL" id="PTQ82961.1"/>
    </source>
</evidence>
<evidence type="ECO:0000256" key="1">
    <source>
        <dbReference type="SAM" id="MobiDB-lite"/>
    </source>
</evidence>
<reference evidence="2 3" key="1">
    <citation type="submission" date="2018-04" db="EMBL/GenBank/DDBJ databases">
        <title>Genomic Encyclopedia of Archaeal and Bacterial Type Strains, Phase II (KMG-II): from individual species to whole genera.</title>
        <authorList>
            <person name="Goeker M."/>
        </authorList>
    </citation>
    <scope>NUCLEOTIDE SEQUENCE [LARGE SCALE GENOMIC DNA]</scope>
    <source>
        <strain evidence="2 3">DSM 18806</strain>
    </source>
</reference>